<evidence type="ECO:0000259" key="1">
    <source>
        <dbReference type="Pfam" id="PF00934"/>
    </source>
</evidence>
<gene>
    <name evidence="2" type="ORF">MUBE_05835</name>
</gene>
<accession>A0A3E1HHR8</accession>
<name>A0A3E1HHR8_9MYCO</name>
<organism evidence="2 3">
    <name type="scientific">Mycobacterium uberis</name>
    <dbReference type="NCBI Taxonomy" id="2162698"/>
    <lineage>
        <taxon>Bacteria</taxon>
        <taxon>Bacillati</taxon>
        <taxon>Actinomycetota</taxon>
        <taxon>Actinomycetes</taxon>
        <taxon>Mycobacteriales</taxon>
        <taxon>Mycobacteriaceae</taxon>
        <taxon>Mycobacterium</taxon>
    </lineage>
</organism>
<dbReference type="InterPro" id="IPR000084">
    <property type="entry name" value="PE-PGRS_N"/>
</dbReference>
<dbReference type="Pfam" id="PF00934">
    <property type="entry name" value="PE"/>
    <property type="match status" value="1"/>
</dbReference>
<dbReference type="Proteomes" id="UP000258522">
    <property type="component" value="Unassembled WGS sequence"/>
</dbReference>
<dbReference type="AlphaFoldDB" id="A0A3E1HHR8"/>
<evidence type="ECO:0000313" key="2">
    <source>
        <dbReference type="EMBL" id="RFD26003.1"/>
    </source>
</evidence>
<feature type="domain" description="PE" evidence="1">
    <location>
        <begin position="11"/>
        <end position="92"/>
    </location>
</feature>
<dbReference type="OrthoDB" id="4741169at2"/>
<proteinExistence type="predicted"/>
<sequence length="94" mass="10070">MSFFLKVDVGGLIMAAGRLERIGCNTMASNSACSAAITEIPAPAADEVSKLLSQFYSSHGKRYQAHAARGANIHRDFVQSLKSAAGEYMISDEM</sequence>
<dbReference type="EMBL" id="QAYL01000007">
    <property type="protein sequence ID" value="RFD26003.1"/>
    <property type="molecule type" value="Genomic_DNA"/>
</dbReference>
<dbReference type="SUPFAM" id="SSF140459">
    <property type="entry name" value="PE/PPE dimer-like"/>
    <property type="match status" value="1"/>
</dbReference>
<evidence type="ECO:0000313" key="3">
    <source>
        <dbReference type="Proteomes" id="UP000258522"/>
    </source>
</evidence>
<dbReference type="InterPro" id="IPR038332">
    <property type="entry name" value="PPE_sf"/>
</dbReference>
<protein>
    <submittedName>
        <fullName evidence="2">PE family protein</fullName>
    </submittedName>
</protein>
<dbReference type="Gene3D" id="1.10.287.850">
    <property type="entry name" value="HP0062-like domain"/>
    <property type="match status" value="1"/>
</dbReference>
<keyword evidence="3" id="KW-1185">Reference proteome</keyword>
<comment type="caution">
    <text evidence="2">The sequence shown here is derived from an EMBL/GenBank/DDBJ whole genome shotgun (WGS) entry which is preliminary data.</text>
</comment>
<dbReference type="RefSeq" id="WP_116539825.1">
    <property type="nucleotide sequence ID" value="NZ_QAYL01000007.1"/>
</dbReference>
<reference evidence="2 3" key="1">
    <citation type="submission" date="2018-07" db="EMBL/GenBank/DDBJ databases">
        <title>Whole genome sequence of Mycobacterium uberis.</title>
        <authorList>
            <person name="Benjak A."/>
        </authorList>
    </citation>
    <scope>NUCLEOTIDE SEQUENCE [LARGE SCALE GENOMIC DNA]</scope>
    <source>
        <strain evidence="2 3">Jura</strain>
    </source>
</reference>